<keyword evidence="2" id="KW-1185">Reference proteome</keyword>
<dbReference type="Proteomes" id="UP000075806">
    <property type="component" value="Unassembled WGS sequence"/>
</dbReference>
<protein>
    <recommendedName>
        <fullName evidence="3">HicB-like antitoxin of toxin-antitoxin system domain-containing protein</fullName>
    </recommendedName>
</protein>
<dbReference type="EMBL" id="LTAO01000038">
    <property type="protein sequence ID" value="KYG26660.1"/>
    <property type="molecule type" value="Genomic_DNA"/>
</dbReference>
<name>A0A161PED2_9BACI</name>
<sequence length="108" mass="12401">MFDNSKPIEVYQPDFFSWTVRRVPNWCGETEIMFEINELDGCVSFGDNVKEAKQGLQEALHLWIKKNGAHLLPEVNDGCHLVYLEPNMSQDEVAYINSELQSLHEVSS</sequence>
<evidence type="ECO:0008006" key="3">
    <source>
        <dbReference type="Google" id="ProtNLM"/>
    </source>
</evidence>
<dbReference type="OrthoDB" id="2884322at2"/>
<dbReference type="RefSeq" id="WP_061950122.1">
    <property type="nucleotide sequence ID" value="NZ_LTAO01000038.1"/>
</dbReference>
<evidence type="ECO:0000313" key="1">
    <source>
        <dbReference type="EMBL" id="KYG26660.1"/>
    </source>
</evidence>
<proteinExistence type="predicted"/>
<accession>A0A161PED2</accession>
<gene>
    <name evidence="1" type="ORF">AZF04_12710</name>
</gene>
<organism evidence="1 2">
    <name type="scientific">Alkalihalobacillus trypoxylicola</name>
    <dbReference type="NCBI Taxonomy" id="519424"/>
    <lineage>
        <taxon>Bacteria</taxon>
        <taxon>Bacillati</taxon>
        <taxon>Bacillota</taxon>
        <taxon>Bacilli</taxon>
        <taxon>Bacillales</taxon>
        <taxon>Bacillaceae</taxon>
        <taxon>Alkalihalobacillus</taxon>
    </lineage>
</organism>
<dbReference type="SUPFAM" id="SSF143100">
    <property type="entry name" value="TTHA1013/TTHA0281-like"/>
    <property type="match status" value="1"/>
</dbReference>
<dbReference type="Gene3D" id="3.30.160.250">
    <property type="match status" value="1"/>
</dbReference>
<dbReference type="AlphaFoldDB" id="A0A161PED2"/>
<evidence type="ECO:0000313" key="2">
    <source>
        <dbReference type="Proteomes" id="UP000075806"/>
    </source>
</evidence>
<reference evidence="1" key="1">
    <citation type="submission" date="2016-02" db="EMBL/GenBank/DDBJ databases">
        <title>Genome sequence of Bacillus trypoxylicola KCTC 13244(T).</title>
        <authorList>
            <person name="Jeong H."/>
            <person name="Park S.-H."/>
            <person name="Choi S.-K."/>
        </authorList>
    </citation>
    <scope>NUCLEOTIDE SEQUENCE [LARGE SCALE GENOMIC DNA]</scope>
    <source>
        <strain evidence="1">KCTC 13244</strain>
    </source>
</reference>
<dbReference type="InterPro" id="IPR035069">
    <property type="entry name" value="TTHA1013/TTHA0281-like"/>
</dbReference>
<comment type="caution">
    <text evidence="1">The sequence shown here is derived from an EMBL/GenBank/DDBJ whole genome shotgun (WGS) entry which is preliminary data.</text>
</comment>